<dbReference type="AlphaFoldDB" id="A0A6P9A9H8"/>
<dbReference type="RefSeq" id="XP_034253962.1">
    <property type="nucleotide sequence ID" value="XM_034398071.1"/>
</dbReference>
<feature type="region of interest" description="Disordered" evidence="5">
    <location>
        <begin position="1213"/>
        <end position="1259"/>
    </location>
</feature>
<keyword evidence="3 4" id="KW-0175">Coiled coil</keyword>
<dbReference type="RefSeq" id="XP_034253960.1">
    <property type="nucleotide sequence ID" value="XM_034398069.1"/>
</dbReference>
<feature type="compositionally biased region" description="Low complexity" evidence="5">
    <location>
        <begin position="216"/>
        <end position="230"/>
    </location>
</feature>
<feature type="coiled-coil region" evidence="4">
    <location>
        <begin position="437"/>
        <end position="674"/>
    </location>
</feature>
<feature type="domain" description="HOOK N-terminal" evidence="6">
    <location>
        <begin position="15"/>
        <end position="152"/>
    </location>
</feature>
<evidence type="ECO:0000256" key="2">
    <source>
        <dbReference type="ARBA" id="ARBA00022490"/>
    </source>
</evidence>
<dbReference type="CDD" id="cd22223">
    <property type="entry name" value="HkD_HkRP"/>
    <property type="match status" value="1"/>
</dbReference>
<dbReference type="RefSeq" id="XP_034253961.1">
    <property type="nucleotide sequence ID" value="XM_034398070.1"/>
</dbReference>
<evidence type="ECO:0000313" key="7">
    <source>
        <dbReference type="Proteomes" id="UP000515158"/>
    </source>
</evidence>
<feature type="compositionally biased region" description="Acidic residues" evidence="5">
    <location>
        <begin position="1163"/>
        <end position="1180"/>
    </location>
</feature>
<dbReference type="GO" id="GO:0030705">
    <property type="term" value="P:cytoskeleton-dependent intracellular transport"/>
    <property type="evidence" value="ECO:0007669"/>
    <property type="project" value="InterPro"/>
</dbReference>
<dbReference type="GO" id="GO:0008017">
    <property type="term" value="F:microtubule binding"/>
    <property type="evidence" value="ECO:0007669"/>
    <property type="project" value="TreeGrafter"/>
</dbReference>
<dbReference type="RefSeq" id="XP_034253959.1">
    <property type="nucleotide sequence ID" value="XM_034398068.1"/>
</dbReference>
<dbReference type="RefSeq" id="XP_034253963.1">
    <property type="nucleotide sequence ID" value="XM_034398072.1"/>
</dbReference>
<feature type="coiled-coil region" evidence="4">
    <location>
        <begin position="1041"/>
        <end position="1068"/>
    </location>
</feature>
<keyword evidence="2" id="KW-0963">Cytoplasm</keyword>
<protein>
    <submittedName>
        <fullName evidence="8 9">Protein Daple</fullName>
    </submittedName>
</protein>
<evidence type="ECO:0000256" key="4">
    <source>
        <dbReference type="SAM" id="Coils"/>
    </source>
</evidence>
<evidence type="ECO:0000256" key="3">
    <source>
        <dbReference type="ARBA" id="ARBA00023054"/>
    </source>
</evidence>
<dbReference type="GO" id="GO:0051959">
    <property type="term" value="F:dynein light intermediate chain binding"/>
    <property type="evidence" value="ECO:0007669"/>
    <property type="project" value="TreeGrafter"/>
</dbReference>
<sequence length="1268" mass="145307">MASGTDIESFLNGPLVTWLKSCSENPKCIVNYEDLIDGMVLHEVMLQINPEPEHDGVVPSMGNSATRIRNLDIIWKNMKAVYEEELCQTLLMVPDCVEIGRHPETKSGLENMQLFLLLLLGCAVQCPNKERFIYRIKQLSENTQHDIVDCIKQVTDSQRVVLSHEASEDNLSNDLMINHVRRLVKERDAYLQQWLNASVQERVDSGVSPNSPATLQSDSQRRQASQASGSDTHHFAVELADWKSRVRKQRQELEEKSEALAESKEEAEHQKMIVAKLRNEIQDLMQEARSAKLYRDELDAIRERAERVDKLESEVQRYREKLSDIDFYKSRVEELREDNRVLMETREMLEEQLQSSRKKSEHVLDLENELIKCKKQINEMGLEQEAIQEKLQEAYEENKRLQIMTKNSLADNSVDNSFLEQTIPEASNDNSLSEQLSSNAQARALRLELENRRLQSAMDNLKESSFLENSNKILDLEKEKKKLSIKVEQLQENVNRMQQQNSELEKLVKDALQDNVKLQESRESFRARSEKLDQELQVEHGRRGNAEHLADNLSKEKQWLQNSYDSLQRKAEELERAVESASQVADRNRAELQRIPELQRLIAEAESRCEIMEKEKQASIREVTKFKESLEAKDVTLDKRANEIECLEKDVSKLNKELEEAKTLVMRLQEVEREGQEIASKAALDREALSVLQTDLVAEKMCVRQIKGSLERLGLTLEQLQDPDNVLENILGSPEVQRATSEMLGKVCVSSDLSVNKEEAGDQIKVGDVTQDDVSRQCEDLRAELASLQSATDSAHSDNARLQVQVATLQSRITALSAQHTALQVANTQLVTEKDELLKEKSQQQQTHEQLVVDQVALQSIHEQLTGDYDALVDEKQTLLTAQRDLRTELRLLRERCTLLEQQNQSEKNSLREETRSLGNLRAEHSKLKDDFRNLFTASEKQRLDFRGIQEDYKLLRTENADLRLRQTQLQGEIATQGDHINTMELELSKLRNKCEMLLQMNTGLEEDRRSLMEHVSQLLSQYQELLNHSLEDKEQYHLEEKMYTDKLNNLHRQKEKLEEKIMEHYRRMESCPTKKRSFGASLVKKVKKASSDLINKSRRSWHEDSRGAEIQPAVSLHGSESGGNDSDTSLDDIHAQPMQAGGFARSSLSLGSAGTRRTVYYTEEETNEEDQPKEEEDHEEQDKNRSDALVTSTPSEPRLLVYNRISTVIGEAPGTSQWSGGSPTLPVRSQSRQDDTSSKRGATLPSTPSNKSAKTRENSIWYEYGCV</sequence>
<comment type="subcellular location">
    <subcellularLocation>
        <location evidence="1">Cytoplasm</location>
    </subcellularLocation>
</comment>
<dbReference type="InterPro" id="IPR043936">
    <property type="entry name" value="HOOK_N"/>
</dbReference>
<feature type="coiled-coil region" evidence="4">
    <location>
        <begin position="981"/>
        <end position="1008"/>
    </location>
</feature>
<dbReference type="GeneID" id="117652881"/>
<dbReference type="OrthoDB" id="10254988at2759"/>
<dbReference type="GO" id="GO:0031122">
    <property type="term" value="P:cytoplasmic microtubule organization"/>
    <property type="evidence" value="ECO:0007669"/>
    <property type="project" value="TreeGrafter"/>
</dbReference>
<dbReference type="InterPro" id="IPR036872">
    <property type="entry name" value="CH_dom_sf"/>
</dbReference>
<evidence type="ECO:0000313" key="8">
    <source>
        <dbReference type="RefSeq" id="XP_034253959.1"/>
    </source>
</evidence>
<dbReference type="SUPFAM" id="SSF116907">
    <property type="entry name" value="Hook domain"/>
    <property type="match status" value="1"/>
</dbReference>
<evidence type="ECO:0000259" key="6">
    <source>
        <dbReference type="Pfam" id="PF19047"/>
    </source>
</evidence>
<feature type="region of interest" description="Disordered" evidence="5">
    <location>
        <begin position="1163"/>
        <end position="1198"/>
    </location>
</feature>
<feature type="region of interest" description="Disordered" evidence="5">
    <location>
        <begin position="202"/>
        <end position="232"/>
    </location>
</feature>
<dbReference type="GO" id="GO:0005813">
    <property type="term" value="C:centrosome"/>
    <property type="evidence" value="ECO:0007669"/>
    <property type="project" value="TreeGrafter"/>
</dbReference>
<name>A0A6P9A9H8_THRPL</name>
<feature type="coiled-coil region" evidence="4">
    <location>
        <begin position="883"/>
        <end position="931"/>
    </location>
</feature>
<keyword evidence="7" id="KW-1185">Reference proteome</keyword>
<reference evidence="8 9" key="1">
    <citation type="submission" date="2025-04" db="UniProtKB">
        <authorList>
            <consortium name="RefSeq"/>
        </authorList>
    </citation>
    <scope>IDENTIFICATION</scope>
    <source>
        <tissue evidence="8 9">Total insect</tissue>
    </source>
</reference>
<evidence type="ECO:0000313" key="9">
    <source>
        <dbReference type="RefSeq" id="XP_034253960.1"/>
    </source>
</evidence>
<dbReference type="PANTHER" id="PTHR18947">
    <property type="entry name" value="HOOK PROTEINS"/>
    <property type="match status" value="1"/>
</dbReference>
<dbReference type="Pfam" id="PF19047">
    <property type="entry name" value="HOOK_N"/>
    <property type="match status" value="1"/>
</dbReference>
<evidence type="ECO:0000313" key="10">
    <source>
        <dbReference type="RefSeq" id="XP_034253961.1"/>
    </source>
</evidence>
<gene>
    <name evidence="8 9 10 11 12" type="primary">LOC117652881</name>
</gene>
<dbReference type="KEGG" id="tpal:117652881"/>
<evidence type="ECO:0000256" key="1">
    <source>
        <dbReference type="ARBA" id="ARBA00004496"/>
    </source>
</evidence>
<dbReference type="Proteomes" id="UP000515158">
    <property type="component" value="Unplaced"/>
</dbReference>
<feature type="compositionally biased region" description="Polar residues" evidence="5">
    <location>
        <begin position="1215"/>
        <end position="1231"/>
    </location>
</feature>
<dbReference type="CTD" id="38385"/>
<proteinExistence type="predicted"/>
<evidence type="ECO:0000256" key="5">
    <source>
        <dbReference type="SAM" id="MobiDB-lite"/>
    </source>
</evidence>
<organism evidence="8">
    <name type="scientific">Thrips palmi</name>
    <name type="common">Melon thrips</name>
    <dbReference type="NCBI Taxonomy" id="161013"/>
    <lineage>
        <taxon>Eukaryota</taxon>
        <taxon>Metazoa</taxon>
        <taxon>Ecdysozoa</taxon>
        <taxon>Arthropoda</taxon>
        <taxon>Hexapoda</taxon>
        <taxon>Insecta</taxon>
        <taxon>Pterygota</taxon>
        <taxon>Neoptera</taxon>
        <taxon>Paraneoptera</taxon>
        <taxon>Thysanoptera</taxon>
        <taxon>Terebrantia</taxon>
        <taxon>Thripoidea</taxon>
        <taxon>Thripidae</taxon>
        <taxon>Thrips</taxon>
    </lineage>
</organism>
<evidence type="ECO:0000313" key="12">
    <source>
        <dbReference type="RefSeq" id="XP_034253963.1"/>
    </source>
</evidence>
<dbReference type="PANTHER" id="PTHR18947:SF28">
    <property type="entry name" value="GIRDIN, ISOFORM A"/>
    <property type="match status" value="1"/>
</dbReference>
<evidence type="ECO:0000313" key="11">
    <source>
        <dbReference type="RefSeq" id="XP_034253962.1"/>
    </source>
</evidence>
<dbReference type="GO" id="GO:0005737">
    <property type="term" value="C:cytoplasm"/>
    <property type="evidence" value="ECO:0007669"/>
    <property type="project" value="UniProtKB-SubCell"/>
</dbReference>
<dbReference type="Gene3D" id="1.10.418.10">
    <property type="entry name" value="Calponin-like domain"/>
    <property type="match status" value="1"/>
</dbReference>
<feature type="coiled-coil region" evidence="4">
    <location>
        <begin position="239"/>
        <end position="404"/>
    </location>
</feature>
<accession>A0A6P9A9H8</accession>
<feature type="coiled-coil region" evidence="4">
    <location>
        <begin position="771"/>
        <end position="847"/>
    </location>
</feature>
<feature type="region of interest" description="Disordered" evidence="5">
    <location>
        <begin position="1095"/>
        <end position="1134"/>
    </location>
</feature>